<proteinExistence type="predicted"/>
<organism evidence="2 3">
    <name type="scientific">Dendrothele bispora (strain CBS 962.96)</name>
    <dbReference type="NCBI Taxonomy" id="1314807"/>
    <lineage>
        <taxon>Eukaryota</taxon>
        <taxon>Fungi</taxon>
        <taxon>Dikarya</taxon>
        <taxon>Basidiomycota</taxon>
        <taxon>Agaricomycotina</taxon>
        <taxon>Agaricomycetes</taxon>
        <taxon>Agaricomycetidae</taxon>
        <taxon>Agaricales</taxon>
        <taxon>Agaricales incertae sedis</taxon>
        <taxon>Dendrothele</taxon>
    </lineage>
</organism>
<feature type="transmembrane region" description="Helical" evidence="1">
    <location>
        <begin position="28"/>
        <end position="55"/>
    </location>
</feature>
<feature type="transmembrane region" description="Helical" evidence="1">
    <location>
        <begin position="105"/>
        <end position="125"/>
    </location>
</feature>
<dbReference type="AlphaFoldDB" id="A0A4S8L784"/>
<feature type="transmembrane region" description="Helical" evidence="1">
    <location>
        <begin position="190"/>
        <end position="208"/>
    </location>
</feature>
<evidence type="ECO:0000313" key="3">
    <source>
        <dbReference type="Proteomes" id="UP000297245"/>
    </source>
</evidence>
<keyword evidence="3" id="KW-1185">Reference proteome</keyword>
<reference evidence="2 3" key="1">
    <citation type="journal article" date="2019" name="Nat. Ecol. Evol.">
        <title>Megaphylogeny resolves global patterns of mushroom evolution.</title>
        <authorList>
            <person name="Varga T."/>
            <person name="Krizsan K."/>
            <person name="Foldi C."/>
            <person name="Dima B."/>
            <person name="Sanchez-Garcia M."/>
            <person name="Sanchez-Ramirez S."/>
            <person name="Szollosi G.J."/>
            <person name="Szarkandi J.G."/>
            <person name="Papp V."/>
            <person name="Albert L."/>
            <person name="Andreopoulos W."/>
            <person name="Angelini C."/>
            <person name="Antonin V."/>
            <person name="Barry K.W."/>
            <person name="Bougher N.L."/>
            <person name="Buchanan P."/>
            <person name="Buyck B."/>
            <person name="Bense V."/>
            <person name="Catcheside P."/>
            <person name="Chovatia M."/>
            <person name="Cooper J."/>
            <person name="Damon W."/>
            <person name="Desjardin D."/>
            <person name="Finy P."/>
            <person name="Geml J."/>
            <person name="Haridas S."/>
            <person name="Hughes K."/>
            <person name="Justo A."/>
            <person name="Karasinski D."/>
            <person name="Kautmanova I."/>
            <person name="Kiss B."/>
            <person name="Kocsube S."/>
            <person name="Kotiranta H."/>
            <person name="LaButti K.M."/>
            <person name="Lechner B.E."/>
            <person name="Liimatainen K."/>
            <person name="Lipzen A."/>
            <person name="Lukacs Z."/>
            <person name="Mihaltcheva S."/>
            <person name="Morgado L.N."/>
            <person name="Niskanen T."/>
            <person name="Noordeloos M.E."/>
            <person name="Ohm R.A."/>
            <person name="Ortiz-Santana B."/>
            <person name="Ovrebo C."/>
            <person name="Racz N."/>
            <person name="Riley R."/>
            <person name="Savchenko A."/>
            <person name="Shiryaev A."/>
            <person name="Soop K."/>
            <person name="Spirin V."/>
            <person name="Szebenyi C."/>
            <person name="Tomsovsky M."/>
            <person name="Tulloss R.E."/>
            <person name="Uehling J."/>
            <person name="Grigoriev I.V."/>
            <person name="Vagvolgyi C."/>
            <person name="Papp T."/>
            <person name="Martin F.M."/>
            <person name="Miettinen O."/>
            <person name="Hibbett D.S."/>
            <person name="Nagy L.G."/>
        </authorList>
    </citation>
    <scope>NUCLEOTIDE SEQUENCE [LARGE SCALE GENOMIC DNA]</scope>
    <source>
        <strain evidence="2 3">CBS 962.96</strain>
    </source>
</reference>
<keyword evidence="1" id="KW-1133">Transmembrane helix</keyword>
<evidence type="ECO:0000256" key="1">
    <source>
        <dbReference type="SAM" id="Phobius"/>
    </source>
</evidence>
<keyword evidence="1" id="KW-0812">Transmembrane</keyword>
<sequence length="289" mass="31812">MPLSQTQILSNSEISVFKNWILETAIQFLLFGIHATLSVVVLCLSMTESFITILFNGFNLSDLGNIVPSPTKSIASLHILTRFNYAMSDIIVVWRAWVLFPRYTIVKVVLSVCLVGSFAGAFFDGGTAARGFLNNVNYQGTTTEVIILIVPLLFTNLVATVLIGYKTWCHRRDIQNILENTGSSSKVQKILLLLVESAVLYFAIWFGYFLAEYNVTGLELSFEVCPVVMGEIAAIYPLLVILVVARENAKPDSLENTSLSQSIRFASVEAASSHTQGSVAESQVELPID</sequence>
<gene>
    <name evidence="2" type="ORF">K435DRAFT_806768</name>
</gene>
<protein>
    <submittedName>
        <fullName evidence="2">Uncharacterized protein</fullName>
    </submittedName>
</protein>
<evidence type="ECO:0000313" key="2">
    <source>
        <dbReference type="EMBL" id="THU84361.1"/>
    </source>
</evidence>
<keyword evidence="1" id="KW-0472">Membrane</keyword>
<feature type="transmembrane region" description="Helical" evidence="1">
    <location>
        <begin position="220"/>
        <end position="245"/>
    </location>
</feature>
<dbReference type="Proteomes" id="UP000297245">
    <property type="component" value="Unassembled WGS sequence"/>
</dbReference>
<feature type="transmembrane region" description="Helical" evidence="1">
    <location>
        <begin position="145"/>
        <end position="169"/>
    </location>
</feature>
<dbReference type="EMBL" id="ML179604">
    <property type="protein sequence ID" value="THU84361.1"/>
    <property type="molecule type" value="Genomic_DNA"/>
</dbReference>
<name>A0A4S8L784_DENBC</name>
<accession>A0A4S8L784</accession>
<dbReference type="OrthoDB" id="3174319at2759"/>